<evidence type="ECO:0000313" key="4">
    <source>
        <dbReference type="EMBL" id="MBN2965389.1"/>
    </source>
</evidence>
<dbReference type="PANTHER" id="PTHR38784">
    <property type="entry name" value="SUCROSE PHOSPHORYLASE"/>
    <property type="match status" value="1"/>
</dbReference>
<dbReference type="RefSeq" id="WP_205459951.1">
    <property type="nucleotide sequence ID" value="NZ_JAFHKK010000035.1"/>
</dbReference>
<dbReference type="SUPFAM" id="SSF51445">
    <property type="entry name" value="(Trans)glycosidases"/>
    <property type="match status" value="1"/>
</dbReference>
<dbReference type="InterPro" id="IPR017853">
    <property type="entry name" value="GH"/>
</dbReference>
<dbReference type="Gene3D" id="3.20.20.80">
    <property type="entry name" value="Glycosidases"/>
    <property type="match status" value="1"/>
</dbReference>
<evidence type="ECO:0000256" key="2">
    <source>
        <dbReference type="ARBA" id="ARBA00022679"/>
    </source>
</evidence>
<dbReference type="SMART" id="SM00642">
    <property type="entry name" value="Aamy"/>
    <property type="match status" value="1"/>
</dbReference>
<dbReference type="InterPro" id="IPR033746">
    <property type="entry name" value="GGa_phosphorylase"/>
</dbReference>
<keyword evidence="2" id="KW-0808">Transferase</keyword>
<keyword evidence="1" id="KW-0328">Glycosyltransferase</keyword>
<proteinExistence type="predicted"/>
<gene>
    <name evidence="4" type="ORF">JWV37_11405</name>
</gene>
<organism evidence="4 5">
    <name type="scientific">Sulfurospirillum tamanense</name>
    <dbReference type="NCBI Taxonomy" id="2813362"/>
    <lineage>
        <taxon>Bacteria</taxon>
        <taxon>Pseudomonadati</taxon>
        <taxon>Campylobacterota</taxon>
        <taxon>Epsilonproteobacteria</taxon>
        <taxon>Campylobacterales</taxon>
        <taxon>Sulfurospirillaceae</taxon>
        <taxon>Sulfurospirillum</taxon>
    </lineage>
</organism>
<evidence type="ECO:0000256" key="1">
    <source>
        <dbReference type="ARBA" id="ARBA00022676"/>
    </source>
</evidence>
<reference evidence="4" key="1">
    <citation type="submission" date="2021-02" db="EMBL/GenBank/DDBJ databases">
        <title>Sulfurospirillum tamanensis sp. nov.</title>
        <authorList>
            <person name="Frolova A."/>
            <person name="Merkel A."/>
            <person name="Slobodkin A."/>
        </authorList>
    </citation>
    <scope>NUCLEOTIDE SEQUENCE</scope>
    <source>
        <strain evidence="4">T05b</strain>
    </source>
</reference>
<dbReference type="InterPro" id="IPR045857">
    <property type="entry name" value="O16G_dom_2"/>
</dbReference>
<reference evidence="4" key="2">
    <citation type="submission" date="2021-02" db="EMBL/GenBank/DDBJ databases">
        <authorList>
            <person name="Merkel A.Y."/>
        </authorList>
    </citation>
    <scope>NUCLEOTIDE SEQUENCE</scope>
    <source>
        <strain evidence="4">T05b</strain>
    </source>
</reference>
<name>A0ABS2WUQ5_9BACT</name>
<sequence>MQTMRSSPASSSIYARLLRLYGKTDSIHALLAWKKCIEDYRARVTPQPHTPNHRDCILICYGDSVSAPDEAPLASLKGFMDAHLRPLFQAVHLLPFFPYSSDDGFSIIDYTAVSPRMGTWEDISALQEHFHLMVDGVINHISRHSSWFQSYLADAEGFKDFFIALPPETDLSHVVRPRTSPLLTPFVDHAGKTRHIWTTFSADQVDLNFASWRVLLAVLDALLFYVEKGATLIRLDAIAFVWKELGTACVHLPQTHEVIQFLRESIHCVDPHVRIITETNVPHAENISYFGSGEDEAQMVYNFALPPLIAHAMLTQHAHALQFWAHGLKLPNDKVCFFNFTASHDGIGLRPVQEILTHEEITQLLLTCKAHGGQVSYREQTGGEEPYELNCTYFDLISSPTLPLEIRIERFLLSQAIMLAMPGIPGVYFSSLFGVENYHDGFKHTGVPRTLNREKFNRDFLETLLAAPDTKEAKVFKGYQTLLSLRAQEIAFHPFGGFTCMPLHPQVFAIKRHYGNETLLALHNLSMNAVQFELPPEFSHAEELLQNRAHQGMLITLKPSQIAWLKRA</sequence>
<dbReference type="EMBL" id="JAFHKK010000035">
    <property type="protein sequence ID" value="MBN2965389.1"/>
    <property type="molecule type" value="Genomic_DNA"/>
</dbReference>
<accession>A0ABS2WUQ5</accession>
<dbReference type="Proteomes" id="UP000703590">
    <property type="component" value="Unassembled WGS sequence"/>
</dbReference>
<dbReference type="PIRSF" id="PIRSF003059">
    <property type="entry name" value="Sucrose_phosphorylase"/>
    <property type="match status" value="1"/>
</dbReference>
<dbReference type="Gene3D" id="3.90.400.10">
    <property type="entry name" value="Oligo-1,6-glucosidase, Domain 2"/>
    <property type="match status" value="1"/>
</dbReference>
<protein>
    <submittedName>
        <fullName evidence="4">Sugar phosphorylase</fullName>
    </submittedName>
</protein>
<keyword evidence="5" id="KW-1185">Reference proteome</keyword>
<dbReference type="PANTHER" id="PTHR38784:SF1">
    <property type="entry name" value="SUCROSE PHOSPHORYLASE"/>
    <property type="match status" value="1"/>
</dbReference>
<comment type="caution">
    <text evidence="4">The sequence shown here is derived from an EMBL/GenBank/DDBJ whole genome shotgun (WGS) entry which is preliminary data.</text>
</comment>
<dbReference type="Gene3D" id="2.60.40.1180">
    <property type="entry name" value="Golgi alpha-mannosidase II"/>
    <property type="match status" value="1"/>
</dbReference>
<dbReference type="InterPro" id="IPR016377">
    <property type="entry name" value="Sucrose_GGa_phosphorylase-rel"/>
</dbReference>
<feature type="domain" description="Glycosyl hydrolase family 13 catalytic" evidence="3">
    <location>
        <begin position="73"/>
        <end position="486"/>
    </location>
</feature>
<evidence type="ECO:0000259" key="3">
    <source>
        <dbReference type="SMART" id="SM00642"/>
    </source>
</evidence>
<evidence type="ECO:0000313" key="5">
    <source>
        <dbReference type="Proteomes" id="UP000703590"/>
    </source>
</evidence>
<dbReference type="InterPro" id="IPR006047">
    <property type="entry name" value="GH13_cat_dom"/>
</dbReference>
<dbReference type="InterPro" id="IPR013780">
    <property type="entry name" value="Glyco_hydro_b"/>
</dbReference>
<dbReference type="CDD" id="cd11356">
    <property type="entry name" value="AmyAc_Sucrose_phosphorylase-like_1"/>
    <property type="match status" value="1"/>
</dbReference>
<dbReference type="Pfam" id="PF00128">
    <property type="entry name" value="Alpha-amylase"/>
    <property type="match status" value="1"/>
</dbReference>